<reference evidence="4" key="1">
    <citation type="submission" date="2018-02" db="EMBL/GenBank/DDBJ databases">
        <authorList>
            <person name="Cohen D.B."/>
            <person name="Kent A.D."/>
        </authorList>
    </citation>
    <scope>NUCLEOTIDE SEQUENCE</scope>
</reference>
<accession>A0A2N9I4J3</accession>
<feature type="coiled-coil region" evidence="1">
    <location>
        <begin position="294"/>
        <end position="333"/>
    </location>
</feature>
<dbReference type="AlphaFoldDB" id="A0A2N9I4J3"/>
<sequence length="365" mass="43310">MLQYCRRGVGHRWSEASRLGCPIGDVTTRPRQQHEVEVLGPSDALLRWLIRSSKIHMVSISPDLRMGMDSQGNMSFTNLLQEDSNLDKELLGESQHTPMSIQESPFQVDMILFKSKRQAGNFTVEEDKLLVLAWLNTSLDPIQGNEQKLDSFYTRIWANEPKWLQFKPKEKHKRSNSLPQTTQTPDSDQAFGDKVSHDSFVDLERPIGRKAEKAKRKRKDNEKEDVAVFMDRKTKFLEDACEVEKELIRMKGEKIRLEELRMMEKTRLEELRMTEKINIEKERLCFEQAKEDGRMHIEEERMRIEEERMRMEDERMRREEERLQLKRNKEEERIMMIDISGLSGRQQQYYDQLQMDILKSQVKKT</sequence>
<dbReference type="PANTHER" id="PTHR45125">
    <property type="entry name" value="F21J9.4-RELATED"/>
    <property type="match status" value="1"/>
</dbReference>
<name>A0A2N9I4J3_FAGSY</name>
<feature type="compositionally biased region" description="Polar residues" evidence="2">
    <location>
        <begin position="176"/>
        <end position="187"/>
    </location>
</feature>
<dbReference type="InterPro" id="IPR029466">
    <property type="entry name" value="NAM-associated_C"/>
</dbReference>
<dbReference type="EMBL" id="OIVN01004735">
    <property type="protein sequence ID" value="SPD18984.1"/>
    <property type="molecule type" value="Genomic_DNA"/>
</dbReference>
<dbReference type="PANTHER" id="PTHR45125:SF51">
    <property type="entry name" value="F21J9.4-RELATED"/>
    <property type="match status" value="1"/>
</dbReference>
<gene>
    <name evidence="4" type="ORF">FSB_LOCUS46866</name>
</gene>
<evidence type="ECO:0000256" key="1">
    <source>
        <dbReference type="SAM" id="Coils"/>
    </source>
</evidence>
<dbReference type="Pfam" id="PF14303">
    <property type="entry name" value="NAM-associated"/>
    <property type="match status" value="1"/>
</dbReference>
<evidence type="ECO:0000313" key="4">
    <source>
        <dbReference type="EMBL" id="SPD18984.1"/>
    </source>
</evidence>
<protein>
    <recommendedName>
        <fullName evidence="3">No apical meristem-associated C-terminal domain-containing protein</fullName>
    </recommendedName>
</protein>
<keyword evidence="1" id="KW-0175">Coiled coil</keyword>
<organism evidence="4">
    <name type="scientific">Fagus sylvatica</name>
    <name type="common">Beechnut</name>
    <dbReference type="NCBI Taxonomy" id="28930"/>
    <lineage>
        <taxon>Eukaryota</taxon>
        <taxon>Viridiplantae</taxon>
        <taxon>Streptophyta</taxon>
        <taxon>Embryophyta</taxon>
        <taxon>Tracheophyta</taxon>
        <taxon>Spermatophyta</taxon>
        <taxon>Magnoliopsida</taxon>
        <taxon>eudicotyledons</taxon>
        <taxon>Gunneridae</taxon>
        <taxon>Pentapetalae</taxon>
        <taxon>rosids</taxon>
        <taxon>fabids</taxon>
        <taxon>Fagales</taxon>
        <taxon>Fagaceae</taxon>
        <taxon>Fagus</taxon>
    </lineage>
</organism>
<proteinExistence type="predicted"/>
<evidence type="ECO:0000259" key="3">
    <source>
        <dbReference type="Pfam" id="PF14303"/>
    </source>
</evidence>
<feature type="region of interest" description="Disordered" evidence="2">
    <location>
        <begin position="168"/>
        <end position="193"/>
    </location>
</feature>
<evidence type="ECO:0000256" key="2">
    <source>
        <dbReference type="SAM" id="MobiDB-lite"/>
    </source>
</evidence>
<feature type="domain" description="No apical meristem-associated C-terminal" evidence="3">
    <location>
        <begin position="158"/>
        <end position="356"/>
    </location>
</feature>